<dbReference type="GO" id="GO:0016787">
    <property type="term" value="F:hydrolase activity"/>
    <property type="evidence" value="ECO:0007669"/>
    <property type="project" value="UniProtKB-KW"/>
</dbReference>
<dbReference type="EMBL" id="CAADFO010000054">
    <property type="protein sequence ID" value="VFK29816.1"/>
    <property type="molecule type" value="Genomic_DNA"/>
</dbReference>
<dbReference type="Pfam" id="PF03461">
    <property type="entry name" value="TRCF"/>
    <property type="match status" value="1"/>
</dbReference>
<keyword evidence="8 13" id="KW-0238">DNA-binding</keyword>
<comment type="similarity">
    <text evidence="11 13">In the C-terminal section; belongs to the helicase family. RecG subfamily.</text>
</comment>
<dbReference type="GO" id="GO:0003684">
    <property type="term" value="F:damaged DNA binding"/>
    <property type="evidence" value="ECO:0007669"/>
    <property type="project" value="InterPro"/>
</dbReference>
<dbReference type="InterPro" id="IPR004576">
    <property type="entry name" value="Mfd"/>
</dbReference>
<evidence type="ECO:0000259" key="15">
    <source>
        <dbReference type="PROSITE" id="PS51194"/>
    </source>
</evidence>
<dbReference type="InterPro" id="IPR027417">
    <property type="entry name" value="P-loop_NTPase"/>
</dbReference>
<dbReference type="Pfam" id="PF02559">
    <property type="entry name" value="CarD_TRCF_RID"/>
    <property type="match status" value="1"/>
</dbReference>
<dbReference type="InterPro" id="IPR037235">
    <property type="entry name" value="TRCF-like_C_D7"/>
</dbReference>
<dbReference type="GO" id="GO:0006355">
    <property type="term" value="P:regulation of DNA-templated transcription"/>
    <property type="evidence" value="ECO:0007669"/>
    <property type="project" value="UniProtKB-UniRule"/>
</dbReference>
<comment type="similarity">
    <text evidence="10 13">In the N-terminal section; belongs to the UvrB family.</text>
</comment>
<dbReference type="PROSITE" id="PS51194">
    <property type="entry name" value="HELICASE_CTER"/>
    <property type="match status" value="1"/>
</dbReference>
<dbReference type="GO" id="GO:0000716">
    <property type="term" value="P:transcription-coupled nucleotide-excision repair, DNA damage recognition"/>
    <property type="evidence" value="ECO:0007669"/>
    <property type="project" value="UniProtKB-UniRule"/>
</dbReference>
<dbReference type="PANTHER" id="PTHR47964">
    <property type="entry name" value="ATP-DEPENDENT DNA HELICASE HOMOLOG RECG, CHLOROPLASTIC"/>
    <property type="match status" value="1"/>
</dbReference>
<dbReference type="InterPro" id="IPR048635">
    <property type="entry name" value="MFD_D3"/>
</dbReference>
<dbReference type="InterPro" id="IPR011545">
    <property type="entry name" value="DEAD/DEAH_box_helicase_dom"/>
</dbReference>
<dbReference type="SMART" id="SM00487">
    <property type="entry name" value="DEXDc"/>
    <property type="match status" value="1"/>
</dbReference>
<dbReference type="PROSITE" id="PS51192">
    <property type="entry name" value="HELICASE_ATP_BIND_1"/>
    <property type="match status" value="1"/>
</dbReference>
<gene>
    <name evidence="13" type="primary">mfd</name>
    <name evidence="16" type="ORF">BECKMB1821G_GA0114241_105411</name>
    <name evidence="18" type="ORF">BECKMB1821H_GA0114242_105710</name>
    <name evidence="17" type="ORF">BECKMB1821I_GA0114274_10642</name>
</gene>
<sequence>MTLSSEISPLTPTVPTRSGDRLRWGQLYGAAQGLAIVRTASTHTGFTVVVMPDTASVNRLEEELGFFAPDPDTLPVLHFPDWETLPYDIASPHQDIVSERLAALYRLPTLTTGILLVSVSTLMQRIAPREYLEAGSLMLTKGDQLNIEKTRERFTIAGYRATGQVMEHGEFAVRGSLLDLFPMGSPLPYRIDLLGNEVDSIRTFDPETQRSLKKVSDINLLPAREFPMTERAIERFRANWRSCFTGNPSDSLLYRDISNGVTPSGIEYYLPLFFEATATLFDYLPDDTLIILEGNAVSTAEAFWREVRERFEQRQGDQGYGDVDRPPLPPDSLFLQAHEVFAGLRRFRQVRFGHDDSAPGDEALPPSSDASLISEPDKAFIDAQQSLYRHPIKPLSAPDKAFIGARQSADWETTKALSRSDDGFIDTEQYVAGDPATVSSTSDGLDSTGEFIDGEALPHPTSQGTAVNRPPKHTVVFATRAPAPLPINSHAAQPLAMLQNFLGGFSGRALFVAETPGRREILRELFQANGIRTTLVPTWDDFLQSDATLGLTVSSLERGAVITDPAIAIIVEPQLFGKRAMQRRRRKKATRDSETIVRDLVELAPGAPVVHETHGVGRYRGLETLTIGEISGEFLTLEYDGGDKLYVPVASLHLISRYMGADAEHAPWHKLGSQKWIKARKKAAQKAFDVAAELLDIQARRAARTALPLEINELDQQMFAQGFPFEETPDQQAAIADTLADLAADKPTDRLICGDVGFGKTEVALRAAFAVVNNNRQVAILVPTTLLAQQHFQTFSDRFADWPVKVAQLSRFLNKAQQNTVLKELASGQIDVVIGTHRLLQPDITFKRLGIVILDEEHRFGVRQKERLKALRAEVDVLTLTATPIPRTLNMALSGMRDLSLITTPPQKRLSIKTFIRQWEAGALREAMLREIKRGGQVYFVHNRVENIENIANQLGELMPEARVRIAHGQMPEGELEQVMLDFYHQRFNILLCTTVIEAGIDVPTANTIIIDRADRFGLAQLHQLRGRVGRSHHRAYAYLIVPERRAMTADAVKRLEAIESLEDLGVGFSLATHDLEIRGAGELLGQEQSGQIQEVGYTLYMDMLERAIGALKTGKMPEFDRPLENGAEVDLHIPALIPDDYLPDVHERLLLYKRIAGAPDAHALENLQVEMIDRFGLLPESAKNLFQITELKLQANLLGIKKIDFGDKGGRILFGEEPNVDVDVDKIVALIQSEPKIYRLEGSDKLRVTKDMMGGEERVKVLGGVLGRLG</sequence>
<dbReference type="CDD" id="cd17991">
    <property type="entry name" value="DEXHc_TRCF"/>
    <property type="match status" value="1"/>
</dbReference>
<evidence type="ECO:0000313" key="16">
    <source>
        <dbReference type="EMBL" id="VFK29816.1"/>
    </source>
</evidence>
<dbReference type="Pfam" id="PF21132">
    <property type="entry name" value="MFD_D3"/>
    <property type="match status" value="1"/>
</dbReference>
<dbReference type="EC" id="3.6.4.-" evidence="13"/>
<evidence type="ECO:0000256" key="2">
    <source>
        <dbReference type="ARBA" id="ARBA00022490"/>
    </source>
</evidence>
<proteinExistence type="inferred from homology"/>
<organism evidence="17">
    <name type="scientific">Candidatus Kentrum sp. MB</name>
    <dbReference type="NCBI Taxonomy" id="2138164"/>
    <lineage>
        <taxon>Bacteria</taxon>
        <taxon>Pseudomonadati</taxon>
        <taxon>Pseudomonadota</taxon>
        <taxon>Gammaproteobacteria</taxon>
        <taxon>Candidatus Kentrum</taxon>
    </lineage>
</organism>
<evidence type="ECO:0000256" key="1">
    <source>
        <dbReference type="ARBA" id="ARBA00004496"/>
    </source>
</evidence>
<dbReference type="Gene3D" id="3.40.50.300">
    <property type="entry name" value="P-loop containing nucleotide triphosphate hydrolases"/>
    <property type="match status" value="2"/>
</dbReference>
<keyword evidence="9 13" id="KW-0234">DNA repair</keyword>
<dbReference type="FunFam" id="3.40.50.300:FF:000300">
    <property type="entry name" value="Transcription-repair-coupling factor"/>
    <property type="match status" value="1"/>
</dbReference>
<dbReference type="InterPro" id="IPR014001">
    <property type="entry name" value="Helicase_ATP-bd"/>
</dbReference>
<dbReference type="Gene3D" id="3.40.50.11140">
    <property type="match status" value="1"/>
</dbReference>
<keyword evidence="7 13" id="KW-0067">ATP-binding</keyword>
<dbReference type="HAMAP" id="MF_00969">
    <property type="entry name" value="TRCF"/>
    <property type="match status" value="1"/>
</dbReference>
<keyword evidence="4 13" id="KW-0227">DNA damage</keyword>
<comment type="function">
    <text evidence="13">Couples transcription and DNA repair by recognizing RNA polymerase (RNAP) stalled at DNA lesions. Mediates ATP-dependent release of RNAP and its truncated transcript from the DNA, and recruitment of nucleotide excision repair machinery to the damaged site.</text>
</comment>
<evidence type="ECO:0000256" key="9">
    <source>
        <dbReference type="ARBA" id="ARBA00023204"/>
    </source>
</evidence>
<keyword evidence="6" id="KW-0347">Helicase</keyword>
<keyword evidence="5 13" id="KW-0378">Hydrolase</keyword>
<dbReference type="NCBIfam" id="TIGR00580">
    <property type="entry name" value="mfd"/>
    <property type="match status" value="1"/>
</dbReference>
<reference evidence="17" key="1">
    <citation type="submission" date="2019-02" db="EMBL/GenBank/DDBJ databases">
        <authorList>
            <person name="Gruber-Vodicka R. H."/>
            <person name="Seah K. B. B."/>
        </authorList>
    </citation>
    <scope>NUCLEOTIDE SEQUENCE</scope>
    <source>
        <strain evidence="16">BECK_BZ197</strain>
        <strain evidence="18">BECK_BZ198</strain>
        <strain evidence="17">BECK_BZ199</strain>
    </source>
</reference>
<dbReference type="InterPro" id="IPR003711">
    <property type="entry name" value="CarD-like/TRCF_RID"/>
</dbReference>
<dbReference type="GO" id="GO:0005524">
    <property type="term" value="F:ATP binding"/>
    <property type="evidence" value="ECO:0007669"/>
    <property type="project" value="UniProtKB-UniRule"/>
</dbReference>
<dbReference type="SMART" id="SM01058">
    <property type="entry name" value="CarD_TRCF"/>
    <property type="match status" value="1"/>
</dbReference>
<evidence type="ECO:0000313" key="18">
    <source>
        <dbReference type="EMBL" id="VFK76452.1"/>
    </source>
</evidence>
<dbReference type="SUPFAM" id="SSF141259">
    <property type="entry name" value="CarD-like"/>
    <property type="match status" value="1"/>
</dbReference>
<evidence type="ECO:0000256" key="13">
    <source>
        <dbReference type="HAMAP-Rule" id="MF_00969"/>
    </source>
</evidence>
<dbReference type="Pfam" id="PF17757">
    <property type="entry name" value="UvrB_inter"/>
    <property type="match status" value="1"/>
</dbReference>
<dbReference type="Gene3D" id="3.90.1150.50">
    <property type="entry name" value="Transcription-repair-coupling factor, D7 domain"/>
    <property type="match status" value="1"/>
</dbReference>
<dbReference type="GO" id="GO:0003678">
    <property type="term" value="F:DNA helicase activity"/>
    <property type="evidence" value="ECO:0007669"/>
    <property type="project" value="TreeGrafter"/>
</dbReference>
<evidence type="ECO:0000313" key="17">
    <source>
        <dbReference type="EMBL" id="VFK34195.1"/>
    </source>
</evidence>
<dbReference type="InterPro" id="IPR036101">
    <property type="entry name" value="CarD-like/TRCF_RID_sf"/>
</dbReference>
<dbReference type="InterPro" id="IPR001650">
    <property type="entry name" value="Helicase_C-like"/>
</dbReference>
<dbReference type="Pfam" id="PF00271">
    <property type="entry name" value="Helicase_C"/>
    <property type="match status" value="1"/>
</dbReference>
<evidence type="ECO:0000256" key="3">
    <source>
        <dbReference type="ARBA" id="ARBA00022741"/>
    </source>
</evidence>
<evidence type="ECO:0000256" key="11">
    <source>
        <dbReference type="ARBA" id="ARBA00061399"/>
    </source>
</evidence>
<dbReference type="InterPro" id="IPR005118">
    <property type="entry name" value="TRCF_C"/>
</dbReference>
<dbReference type="FunFam" id="3.40.50.300:FF:000546">
    <property type="entry name" value="Transcription-repair-coupling factor"/>
    <property type="match status" value="1"/>
</dbReference>
<dbReference type="GO" id="GO:0005737">
    <property type="term" value="C:cytoplasm"/>
    <property type="evidence" value="ECO:0007669"/>
    <property type="project" value="UniProtKB-SubCell"/>
</dbReference>
<feature type="domain" description="Helicase C-terminal" evidence="15">
    <location>
        <begin position="923"/>
        <end position="1077"/>
    </location>
</feature>
<evidence type="ECO:0000256" key="4">
    <source>
        <dbReference type="ARBA" id="ARBA00022763"/>
    </source>
</evidence>
<dbReference type="Gene3D" id="3.40.50.11180">
    <property type="match status" value="1"/>
</dbReference>
<dbReference type="SMART" id="SM00490">
    <property type="entry name" value="HELICc"/>
    <property type="match status" value="1"/>
</dbReference>
<dbReference type="Gene3D" id="3.30.2060.10">
    <property type="entry name" value="Penicillin-binding protein 1b domain"/>
    <property type="match status" value="1"/>
</dbReference>
<dbReference type="SMART" id="SM00982">
    <property type="entry name" value="TRCF"/>
    <property type="match status" value="1"/>
</dbReference>
<evidence type="ECO:0000259" key="14">
    <source>
        <dbReference type="PROSITE" id="PS51192"/>
    </source>
</evidence>
<dbReference type="Gene3D" id="2.40.10.170">
    <property type="match status" value="1"/>
</dbReference>
<evidence type="ECO:0000256" key="12">
    <source>
        <dbReference type="ARBA" id="ARBA00070128"/>
    </source>
</evidence>
<evidence type="ECO:0000256" key="5">
    <source>
        <dbReference type="ARBA" id="ARBA00022801"/>
    </source>
</evidence>
<accession>A0A450XY58</accession>
<feature type="domain" description="Helicase ATP-binding" evidence="14">
    <location>
        <begin position="741"/>
        <end position="902"/>
    </location>
</feature>
<dbReference type="SUPFAM" id="SSF143517">
    <property type="entry name" value="TRCF domain-like"/>
    <property type="match status" value="1"/>
</dbReference>
<name>A0A450XY58_9GAMM</name>
<dbReference type="InterPro" id="IPR041471">
    <property type="entry name" value="UvrB_inter"/>
</dbReference>
<dbReference type="EMBL" id="CAADGH010000057">
    <property type="protein sequence ID" value="VFK76452.1"/>
    <property type="molecule type" value="Genomic_DNA"/>
</dbReference>
<dbReference type="InterPro" id="IPR047112">
    <property type="entry name" value="RecG/Mfd"/>
</dbReference>
<keyword evidence="3 13" id="KW-0547">Nucleotide-binding</keyword>
<dbReference type="AlphaFoldDB" id="A0A450XY58"/>
<evidence type="ECO:0000256" key="10">
    <source>
        <dbReference type="ARBA" id="ARBA00061104"/>
    </source>
</evidence>
<dbReference type="Pfam" id="PF00270">
    <property type="entry name" value="DEAD"/>
    <property type="match status" value="1"/>
</dbReference>
<keyword evidence="2 13" id="KW-0963">Cytoplasm</keyword>
<dbReference type="PANTHER" id="PTHR47964:SF1">
    <property type="entry name" value="ATP-DEPENDENT DNA HELICASE HOMOLOG RECG, CHLOROPLASTIC"/>
    <property type="match status" value="1"/>
</dbReference>
<evidence type="ECO:0000256" key="8">
    <source>
        <dbReference type="ARBA" id="ARBA00023125"/>
    </source>
</evidence>
<comment type="subcellular location">
    <subcellularLocation>
        <location evidence="1 13">Cytoplasm</location>
    </subcellularLocation>
</comment>
<dbReference type="SUPFAM" id="SSF52540">
    <property type="entry name" value="P-loop containing nucleoside triphosphate hydrolases"/>
    <property type="match status" value="4"/>
</dbReference>
<dbReference type="EMBL" id="CAADFQ010000064">
    <property type="protein sequence ID" value="VFK34195.1"/>
    <property type="molecule type" value="Genomic_DNA"/>
</dbReference>
<evidence type="ECO:0000256" key="6">
    <source>
        <dbReference type="ARBA" id="ARBA00022806"/>
    </source>
</evidence>
<protein>
    <recommendedName>
        <fullName evidence="12 13">Transcription-repair-coupling factor</fullName>
        <shortName evidence="13">TRCF</shortName>
        <ecNumber evidence="13">3.6.4.-</ecNumber>
    </recommendedName>
</protein>
<evidence type="ECO:0000256" key="7">
    <source>
        <dbReference type="ARBA" id="ARBA00022840"/>
    </source>
</evidence>